<organism evidence="1 2">
    <name type="scientific">Streptomyces marincola</name>
    <dbReference type="NCBI Taxonomy" id="2878388"/>
    <lineage>
        <taxon>Bacteria</taxon>
        <taxon>Bacillati</taxon>
        <taxon>Actinomycetota</taxon>
        <taxon>Actinomycetes</taxon>
        <taxon>Kitasatosporales</taxon>
        <taxon>Streptomycetaceae</taxon>
        <taxon>Streptomyces</taxon>
    </lineage>
</organism>
<evidence type="ECO:0000313" key="2">
    <source>
        <dbReference type="Proteomes" id="UP000194218"/>
    </source>
</evidence>
<protein>
    <submittedName>
        <fullName evidence="1">Uncharacterized protein</fullName>
    </submittedName>
</protein>
<name>A0A1W7CZ07_9ACTN</name>
<proteinExistence type="predicted"/>
<gene>
    <name evidence="1" type="ORF">CAG99_14975</name>
</gene>
<dbReference type="Proteomes" id="UP000194218">
    <property type="component" value="Chromosome"/>
</dbReference>
<keyword evidence="2" id="KW-1185">Reference proteome</keyword>
<dbReference type="KEGG" id="smao:CAG99_14975"/>
<evidence type="ECO:0000313" key="1">
    <source>
        <dbReference type="EMBL" id="ARQ69986.1"/>
    </source>
</evidence>
<accession>A0A1W7CZ07</accession>
<sequence length="276" mass="29654">MSTPLVEPLTASPFRSLLELRFASSARADRALVLISHDGTALVGAGSGAWPGHPRPTLLRVLGGSFPQSGWVSLVEQSAWLDIPPPAGDPMPRPAVRHAVTWQVGDPAVIVRNRITADTVPAWIAQHIAQHDVSPGAPYAVPEAGIVYRVLQQPGTGPAGAHAAPPTPLSWDSETFDSFRFFRELISPDPRGLAAMWLLYHPQDAERVLKWSVDNRHLLLPAGPEPGPDSWETSLATALRDLSPADRAFVGVTMAGLLNDLGVPEARSALDQLEDR</sequence>
<dbReference type="OrthoDB" id="4350298at2"/>
<dbReference type="AlphaFoldDB" id="A0A1W7CZ07"/>
<dbReference type="RefSeq" id="WP_086159850.1">
    <property type="nucleotide sequence ID" value="NZ_CP021121.1"/>
</dbReference>
<dbReference type="EMBL" id="CP021121">
    <property type="protein sequence ID" value="ARQ69986.1"/>
    <property type="molecule type" value="Genomic_DNA"/>
</dbReference>
<reference evidence="1 2" key="1">
    <citation type="submission" date="2017-05" db="EMBL/GenBank/DDBJ databases">
        <title>Complete genome sequence of Streptomyces sp. SCSIO 03032 revealed the diverse biosynthetic pathways for its bioactive secondary metabolites.</title>
        <authorList>
            <person name="Ma L."/>
            <person name="Zhu Y."/>
            <person name="Zhang W."/>
            <person name="Zhang G."/>
            <person name="Tian X."/>
            <person name="Zhang S."/>
            <person name="Zhang C."/>
        </authorList>
    </citation>
    <scope>NUCLEOTIDE SEQUENCE [LARGE SCALE GENOMIC DNA]</scope>
    <source>
        <strain evidence="1 2">SCSIO 03032</strain>
    </source>
</reference>